<dbReference type="PATRIC" id="fig|679936.5.peg.3582"/>
<evidence type="ECO:0000256" key="4">
    <source>
        <dbReference type="PROSITE-ProRule" id="PRU00169"/>
    </source>
</evidence>
<dbReference type="KEGG" id="sap:Sulac_3461"/>
<feature type="domain" description="Response regulatory" evidence="5">
    <location>
        <begin position="3"/>
        <end position="115"/>
    </location>
</feature>
<reference evidence="6 7" key="2">
    <citation type="journal article" date="2012" name="Stand. Genomic Sci.">
        <title>Complete genome sequence of the moderately thermophilic mineral-sulfide-oxidizing firmicute Sulfobacillus acidophilus type strain (NAL(T)).</title>
        <authorList>
            <person name="Anderson I."/>
            <person name="Chertkov O."/>
            <person name="Chen A."/>
            <person name="Saunders E."/>
            <person name="Lapidus A."/>
            <person name="Nolan M."/>
            <person name="Lucas S."/>
            <person name="Hammon N."/>
            <person name="Deshpande S."/>
            <person name="Cheng J.F."/>
            <person name="Han C."/>
            <person name="Tapia R."/>
            <person name="Goodwin L.A."/>
            <person name="Pitluck S."/>
            <person name="Liolios K."/>
            <person name="Pagani I."/>
            <person name="Ivanova N."/>
            <person name="Mikhailova N."/>
            <person name="Pati A."/>
            <person name="Palaniappan K."/>
            <person name="Land M."/>
            <person name="Pan C."/>
            <person name="Rohde M."/>
            <person name="Pukall R."/>
            <person name="Goker M."/>
            <person name="Detter J.C."/>
            <person name="Woyke T."/>
            <person name="Bristow J."/>
            <person name="Eisen J.A."/>
            <person name="Markowitz V."/>
            <person name="Hugenholtz P."/>
            <person name="Kyrpides N.C."/>
            <person name="Klenk H.P."/>
            <person name="Mavromatis K."/>
        </authorList>
    </citation>
    <scope>NUCLEOTIDE SEQUENCE [LARGE SCALE GENOMIC DNA]</scope>
    <source>
        <strain evidence="7">ATCC 700253 / DSM 10332 / NAL</strain>
    </source>
</reference>
<comment type="function">
    <text evidence="3">May play the central regulatory role in sporulation. It may be an element of the effector pathway responsible for the activation of sporulation genes in response to nutritional stress. Spo0A may act in concert with spo0H (a sigma factor) to control the expression of some genes that are critical to the sporulation process.</text>
</comment>
<reference evidence="7" key="1">
    <citation type="submission" date="2011-12" db="EMBL/GenBank/DDBJ databases">
        <title>The complete genome of chromosome of Sulfobacillus acidophilus DSM 10332.</title>
        <authorList>
            <person name="Lucas S."/>
            <person name="Han J."/>
            <person name="Lapidus A."/>
            <person name="Bruce D."/>
            <person name="Goodwin L."/>
            <person name="Pitluck S."/>
            <person name="Peters L."/>
            <person name="Kyrpides N."/>
            <person name="Mavromatis K."/>
            <person name="Ivanova N."/>
            <person name="Mikhailova N."/>
            <person name="Chertkov O."/>
            <person name="Saunders E."/>
            <person name="Detter J.C."/>
            <person name="Tapia R."/>
            <person name="Han C."/>
            <person name="Land M."/>
            <person name="Hauser L."/>
            <person name="Markowitz V."/>
            <person name="Cheng J.-F."/>
            <person name="Hugenholtz P."/>
            <person name="Woyke T."/>
            <person name="Wu D."/>
            <person name="Pukall R."/>
            <person name="Gehrich-Schroeter G."/>
            <person name="Schneider S."/>
            <person name="Klenk H.-P."/>
            <person name="Eisen J.A."/>
        </authorList>
    </citation>
    <scope>NUCLEOTIDE SEQUENCE [LARGE SCALE GENOMIC DNA]</scope>
    <source>
        <strain evidence="7">ATCC 700253 / DSM 10332 / NAL</strain>
    </source>
</reference>
<dbReference type="InterPro" id="IPR001789">
    <property type="entry name" value="Sig_transdc_resp-reg_receiver"/>
</dbReference>
<evidence type="ECO:0000256" key="2">
    <source>
        <dbReference type="ARBA" id="ARBA00022553"/>
    </source>
</evidence>
<evidence type="ECO:0000256" key="1">
    <source>
        <dbReference type="ARBA" id="ARBA00018672"/>
    </source>
</evidence>
<dbReference type="Gene3D" id="3.40.50.2300">
    <property type="match status" value="1"/>
</dbReference>
<evidence type="ECO:0000313" key="7">
    <source>
        <dbReference type="Proteomes" id="UP000005439"/>
    </source>
</evidence>
<evidence type="ECO:0000313" key="6">
    <source>
        <dbReference type="EMBL" id="AEW06899.1"/>
    </source>
</evidence>
<dbReference type="HOGENOM" id="CLU_000445_69_8_9"/>
<accession>G8TUD7</accession>
<dbReference type="PROSITE" id="PS50110">
    <property type="entry name" value="RESPONSE_REGULATORY"/>
    <property type="match status" value="1"/>
</dbReference>
<organism evidence="6 7">
    <name type="scientific">Sulfobacillus acidophilus (strain ATCC 700253 / DSM 10332 / NAL)</name>
    <dbReference type="NCBI Taxonomy" id="679936"/>
    <lineage>
        <taxon>Bacteria</taxon>
        <taxon>Bacillati</taxon>
        <taxon>Bacillota</taxon>
        <taxon>Clostridia</taxon>
        <taxon>Eubacteriales</taxon>
        <taxon>Clostridiales Family XVII. Incertae Sedis</taxon>
        <taxon>Sulfobacillus</taxon>
    </lineage>
</organism>
<proteinExistence type="predicted"/>
<dbReference type="SUPFAM" id="SSF52172">
    <property type="entry name" value="CheY-like"/>
    <property type="match status" value="1"/>
</dbReference>
<dbReference type="InterPro" id="IPR011006">
    <property type="entry name" value="CheY-like_superfamily"/>
</dbReference>
<evidence type="ECO:0000256" key="3">
    <source>
        <dbReference type="ARBA" id="ARBA00024867"/>
    </source>
</evidence>
<protein>
    <recommendedName>
        <fullName evidence="1">Stage 0 sporulation protein A homolog</fullName>
    </recommendedName>
</protein>
<dbReference type="Proteomes" id="UP000005439">
    <property type="component" value="Chromosome"/>
</dbReference>
<keyword evidence="7" id="KW-1185">Reference proteome</keyword>
<dbReference type="PANTHER" id="PTHR44591:SF3">
    <property type="entry name" value="RESPONSE REGULATORY DOMAIN-CONTAINING PROTEIN"/>
    <property type="match status" value="1"/>
</dbReference>
<dbReference type="InterPro" id="IPR050595">
    <property type="entry name" value="Bact_response_regulator"/>
</dbReference>
<dbReference type="PANTHER" id="PTHR44591">
    <property type="entry name" value="STRESS RESPONSE REGULATOR PROTEIN 1"/>
    <property type="match status" value="1"/>
</dbReference>
<dbReference type="STRING" id="679936.Sulac_3461"/>
<evidence type="ECO:0000259" key="5">
    <source>
        <dbReference type="PROSITE" id="PS50110"/>
    </source>
</evidence>
<dbReference type="Pfam" id="PF00072">
    <property type="entry name" value="Response_reg"/>
    <property type="match status" value="1"/>
</dbReference>
<dbReference type="EMBL" id="CP003179">
    <property type="protein sequence ID" value="AEW06899.1"/>
    <property type="molecule type" value="Genomic_DNA"/>
</dbReference>
<dbReference type="SMART" id="SM00448">
    <property type="entry name" value="REC"/>
    <property type="match status" value="1"/>
</dbReference>
<gene>
    <name evidence="6" type="ordered locus">Sulac_3461</name>
</gene>
<sequence>MKQVLVIDDEPSIRQVVRLALEPLGLSVTEAASAQAALLVLRDVVPDVVLLDYRLPDMTGIELAHLLYPQFPQLPVILLSASWDWEPTPLPTGIIRFMTKPFRLRELQAAVTEQLARDVTFPLHNSGTL</sequence>
<keyword evidence="2 4" id="KW-0597">Phosphoprotein</keyword>
<dbReference type="AlphaFoldDB" id="G8TUD7"/>
<feature type="modified residue" description="4-aspartylphosphate" evidence="4">
    <location>
        <position position="52"/>
    </location>
</feature>
<dbReference type="GO" id="GO:0000160">
    <property type="term" value="P:phosphorelay signal transduction system"/>
    <property type="evidence" value="ECO:0007669"/>
    <property type="project" value="InterPro"/>
</dbReference>
<name>G8TUD7_SULAD</name>